<evidence type="ECO:0000313" key="6">
    <source>
        <dbReference type="Proteomes" id="UP001500994"/>
    </source>
</evidence>
<reference evidence="5 6" key="1">
    <citation type="journal article" date="2019" name="Int. J. Syst. Evol. Microbiol.">
        <title>The Global Catalogue of Microorganisms (GCM) 10K type strain sequencing project: providing services to taxonomists for standard genome sequencing and annotation.</title>
        <authorList>
            <consortium name="The Broad Institute Genomics Platform"/>
            <consortium name="The Broad Institute Genome Sequencing Center for Infectious Disease"/>
            <person name="Wu L."/>
            <person name="Ma J."/>
        </authorList>
    </citation>
    <scope>NUCLEOTIDE SEQUENCE [LARGE SCALE GENOMIC DNA]</scope>
    <source>
        <strain evidence="5 6">JCM 16374</strain>
    </source>
</reference>
<dbReference type="InterPro" id="IPR002938">
    <property type="entry name" value="FAD-bd"/>
</dbReference>
<evidence type="ECO:0000256" key="2">
    <source>
        <dbReference type="ARBA" id="ARBA00022630"/>
    </source>
</evidence>
<keyword evidence="6" id="KW-1185">Reference proteome</keyword>
<dbReference type="Gene3D" id="3.50.50.60">
    <property type="entry name" value="FAD/NAD(P)-binding domain"/>
    <property type="match status" value="1"/>
</dbReference>
<keyword evidence="5" id="KW-0560">Oxidoreductase</keyword>
<keyword evidence="2" id="KW-0285">Flavoprotein</keyword>
<comment type="caution">
    <text evidence="5">The sequence shown here is derived from an EMBL/GenBank/DDBJ whole genome shotgun (WGS) entry which is preliminary data.</text>
</comment>
<accession>A0ABN3R9M2</accession>
<keyword evidence="3" id="KW-0274">FAD</keyword>
<dbReference type="Gene3D" id="3.30.70.2450">
    <property type="match status" value="1"/>
</dbReference>
<dbReference type="InterPro" id="IPR036188">
    <property type="entry name" value="FAD/NAD-bd_sf"/>
</dbReference>
<dbReference type="Proteomes" id="UP001500994">
    <property type="component" value="Unassembled WGS sequence"/>
</dbReference>
<proteinExistence type="predicted"/>
<dbReference type="PANTHER" id="PTHR43004:SF19">
    <property type="entry name" value="BINDING MONOOXYGENASE, PUTATIVE (JCVI)-RELATED"/>
    <property type="match status" value="1"/>
</dbReference>
<dbReference type="Pfam" id="PF01494">
    <property type="entry name" value="FAD_binding_3"/>
    <property type="match status" value="1"/>
</dbReference>
<keyword evidence="5" id="KW-0503">Monooxygenase</keyword>
<dbReference type="PRINTS" id="PR00420">
    <property type="entry name" value="RNGMNOXGNASE"/>
</dbReference>
<comment type="cofactor">
    <cofactor evidence="1">
        <name>FAD</name>
        <dbReference type="ChEBI" id="CHEBI:57692"/>
    </cofactor>
</comment>
<evidence type="ECO:0000259" key="4">
    <source>
        <dbReference type="Pfam" id="PF01494"/>
    </source>
</evidence>
<protein>
    <submittedName>
        <fullName evidence="5">FAD-dependent monooxygenase</fullName>
    </submittedName>
</protein>
<evidence type="ECO:0000313" key="5">
    <source>
        <dbReference type="EMBL" id="GAA2646715.1"/>
    </source>
</evidence>
<name>A0ABN3R9M2_9ACTN</name>
<dbReference type="EMBL" id="BAAARK010000001">
    <property type="protein sequence ID" value="GAA2646715.1"/>
    <property type="molecule type" value="Genomic_DNA"/>
</dbReference>
<gene>
    <name evidence="5" type="ORF">GCM10009864_06690</name>
</gene>
<dbReference type="InterPro" id="IPR050641">
    <property type="entry name" value="RIFMO-like"/>
</dbReference>
<dbReference type="Pfam" id="PF21274">
    <property type="entry name" value="Rng_hyd_C"/>
    <property type="match status" value="1"/>
</dbReference>
<feature type="domain" description="FAD-binding" evidence="4">
    <location>
        <begin position="43"/>
        <end position="374"/>
    </location>
</feature>
<evidence type="ECO:0000256" key="3">
    <source>
        <dbReference type="ARBA" id="ARBA00022827"/>
    </source>
</evidence>
<dbReference type="PANTHER" id="PTHR43004">
    <property type="entry name" value="TRK SYSTEM POTASSIUM UPTAKE PROTEIN"/>
    <property type="match status" value="1"/>
</dbReference>
<dbReference type="SUPFAM" id="SSF51905">
    <property type="entry name" value="FAD/NAD(P)-binding domain"/>
    <property type="match status" value="1"/>
</dbReference>
<dbReference type="Gene3D" id="3.40.30.120">
    <property type="match status" value="1"/>
</dbReference>
<dbReference type="GO" id="GO:0004497">
    <property type="term" value="F:monooxygenase activity"/>
    <property type="evidence" value="ECO:0007669"/>
    <property type="project" value="UniProtKB-KW"/>
</dbReference>
<organism evidence="5 6">
    <name type="scientific">Streptomyces lunalinharesii</name>
    <dbReference type="NCBI Taxonomy" id="333384"/>
    <lineage>
        <taxon>Bacteria</taxon>
        <taxon>Bacillati</taxon>
        <taxon>Actinomycetota</taxon>
        <taxon>Actinomycetes</taxon>
        <taxon>Kitasatosporales</taxon>
        <taxon>Streptomycetaceae</taxon>
        <taxon>Streptomyces</taxon>
    </lineage>
</organism>
<sequence length="532" mass="56659">MCSTYRGTVQVPPETPLQRPDRLFRLPFTQGLHQPKGETHMDASVIVVGAGPAGLMLAGELRLAGVDVIVLERLPQRTGESRGLGFTARTMEVFDQRGLLPGFGQIETSTLGHFGGQPVDFAVLDGAHYGVKGVPQSMTETVLEQWATTLGADIRRGHEVLALADDADGDTVTVTVAGPEGTHHLRAGYLVGCDGGRSTVRKAAGFDFPGTAPTREMFLADVRGCDITPRPIGETVAGGMVMSAPLGDGVDRIIVCERGAPPRRRTEPPAFAEVAAGWQRLTGQDISHGTPVWVSAFGDPARQVTSYRRGRVLLAGDSAHVHLPAGGQGMNTSIQDAVNLGWKLAAVLRGTAPTSLLDTYHTERHPVGRRLLMNTQAQGMLFLSGDEMQPVRDVLAELIRYDVVSRHLAGMVSGLEIRYDVGPGDHPLLGLRMPHLELITADGQKTSTTRLLHPARGVLLDLADDADLRRAAAPWAHAVDVVTATPHALAPTSPLAGTTAVLLRPDGHLAWIHPAGPAAPTDALTRWFGPAR</sequence>
<evidence type="ECO:0000256" key="1">
    <source>
        <dbReference type="ARBA" id="ARBA00001974"/>
    </source>
</evidence>